<feature type="domain" description="G" evidence="1">
    <location>
        <begin position="66"/>
        <end position="205"/>
    </location>
</feature>
<proteinExistence type="predicted"/>
<keyword evidence="2" id="KW-0547">Nucleotide-binding</keyword>
<feature type="non-terminal residue" evidence="2">
    <location>
        <position position="298"/>
    </location>
</feature>
<dbReference type="OrthoDB" id="974105at2"/>
<dbReference type="RefSeq" id="WP_152359965.1">
    <property type="nucleotide sequence ID" value="NZ_WHJE01000290.1"/>
</dbReference>
<dbReference type="InterPro" id="IPR027417">
    <property type="entry name" value="P-loop_NTPase"/>
</dbReference>
<evidence type="ECO:0000313" key="3">
    <source>
        <dbReference type="Proteomes" id="UP000451860"/>
    </source>
</evidence>
<dbReference type="GO" id="GO:0005524">
    <property type="term" value="F:ATP binding"/>
    <property type="evidence" value="ECO:0007669"/>
    <property type="project" value="UniProtKB-KW"/>
</dbReference>
<dbReference type="AlphaFoldDB" id="A0A7J5UJL1"/>
<dbReference type="GO" id="GO:0019843">
    <property type="term" value="F:rRNA binding"/>
    <property type="evidence" value="ECO:0007669"/>
    <property type="project" value="TreeGrafter"/>
</dbReference>
<dbReference type="InterPro" id="IPR006073">
    <property type="entry name" value="GTP-bd"/>
</dbReference>
<keyword evidence="2" id="KW-0067">ATP-binding</keyword>
<evidence type="ECO:0000259" key="1">
    <source>
        <dbReference type="Pfam" id="PF01926"/>
    </source>
</evidence>
<dbReference type="GO" id="GO:0005525">
    <property type="term" value="F:GTP binding"/>
    <property type="evidence" value="ECO:0007669"/>
    <property type="project" value="InterPro"/>
</dbReference>
<comment type="caution">
    <text evidence="2">The sequence shown here is derived from an EMBL/GenBank/DDBJ whole genome shotgun (WGS) entry which is preliminary data.</text>
</comment>
<dbReference type="EMBL" id="WHJE01000290">
    <property type="protein sequence ID" value="KAE8762083.1"/>
    <property type="molecule type" value="Genomic_DNA"/>
</dbReference>
<dbReference type="GO" id="GO:0043024">
    <property type="term" value="F:ribosomal small subunit binding"/>
    <property type="evidence" value="ECO:0007669"/>
    <property type="project" value="TreeGrafter"/>
</dbReference>
<name>A0A7J5UJL1_9MICO</name>
<dbReference type="PANTHER" id="PTHR42698">
    <property type="entry name" value="GTPASE ERA"/>
    <property type="match status" value="1"/>
</dbReference>
<keyword evidence="3" id="KW-1185">Reference proteome</keyword>
<gene>
    <name evidence="2" type="ORF">GB883_21200</name>
</gene>
<dbReference type="GO" id="GO:0000028">
    <property type="term" value="P:ribosomal small subunit assembly"/>
    <property type="evidence" value="ECO:0007669"/>
    <property type="project" value="TreeGrafter"/>
</dbReference>
<protein>
    <submittedName>
        <fullName evidence="2">ATP-binding cassette domain-containing protein</fullName>
    </submittedName>
</protein>
<evidence type="ECO:0000313" key="2">
    <source>
        <dbReference type="EMBL" id="KAE8762083.1"/>
    </source>
</evidence>
<dbReference type="Proteomes" id="UP000451860">
    <property type="component" value="Unassembled WGS sequence"/>
</dbReference>
<dbReference type="Pfam" id="PF01926">
    <property type="entry name" value="MMR_HSR1"/>
    <property type="match status" value="1"/>
</dbReference>
<organism evidence="2 3">
    <name type="scientific">Georgenia thermotolerans</name>
    <dbReference type="NCBI Taxonomy" id="527326"/>
    <lineage>
        <taxon>Bacteria</taxon>
        <taxon>Bacillati</taxon>
        <taxon>Actinomycetota</taxon>
        <taxon>Actinomycetes</taxon>
        <taxon>Micrococcales</taxon>
        <taxon>Bogoriellaceae</taxon>
        <taxon>Georgenia</taxon>
    </lineage>
</organism>
<accession>A0A7J5UJL1</accession>
<dbReference type="Gene3D" id="3.40.50.300">
    <property type="entry name" value="P-loop containing nucleotide triphosphate hydrolases"/>
    <property type="match status" value="1"/>
</dbReference>
<dbReference type="GO" id="GO:0005829">
    <property type="term" value="C:cytosol"/>
    <property type="evidence" value="ECO:0007669"/>
    <property type="project" value="TreeGrafter"/>
</dbReference>
<reference evidence="2 3" key="1">
    <citation type="submission" date="2019-10" db="EMBL/GenBank/DDBJ databases">
        <title>Georgenia wutianyii sp. nov. and Georgenia yuyongxinii sp. nov. isolated from plateau pika (Ochotona curzoniae) in the Qinghai-Tibet plateau of China.</title>
        <authorList>
            <person name="Tian Z."/>
        </authorList>
    </citation>
    <scope>NUCLEOTIDE SEQUENCE [LARGE SCALE GENOMIC DNA]</scope>
    <source>
        <strain evidence="2 3">DSM 21501</strain>
    </source>
</reference>
<dbReference type="SUPFAM" id="SSF52540">
    <property type="entry name" value="P-loop containing nucleoside triphosphate hydrolases"/>
    <property type="match status" value="1"/>
</dbReference>
<sequence>MTTTITPPARAGAPLTRQGLEGRADGLAAALSAAGGQVDPFLAAQAHEDLAAARRRLTLGGDHTVVALVGGTGSGKSSLFNAISGLLFADVGALRPTTDKAAACVWGGDAEALLDFLEVAHARRIQRESVLDGDHERALHGMVLLDLPDHDSVAREHAEQVDRLLPMIDLLVWVVDPQKYADNALHERYLQALRGRQDNMLVLVNQADTLPAGAVDKVLADVRDLLAAGGLDVEVLATSAVTGGGIGEVRERLAHAVARPSTTLLTAAAEVEAVCDRLAGAVADGEPAPPDAAATGAA</sequence>
<dbReference type="PANTHER" id="PTHR42698:SF1">
    <property type="entry name" value="GTPASE ERA, MITOCHONDRIAL"/>
    <property type="match status" value="1"/>
</dbReference>
<dbReference type="InterPro" id="IPR005662">
    <property type="entry name" value="GTPase_Era-like"/>
</dbReference>